<dbReference type="Proteomes" id="UP000054010">
    <property type="component" value="Unassembled WGS sequence"/>
</dbReference>
<dbReference type="InterPro" id="IPR000182">
    <property type="entry name" value="GNAT_dom"/>
</dbReference>
<comment type="caution">
    <text evidence="4">The sequence shown here is derived from an EMBL/GenBank/DDBJ whole genome shotgun (WGS) entry which is preliminary data.</text>
</comment>
<protein>
    <submittedName>
        <fullName evidence="4">GCN5-related N-acetyltransferase</fullName>
    </submittedName>
</protein>
<dbReference type="AlphaFoldDB" id="E1I9Z5"/>
<dbReference type="EMBL" id="ADVR01000003">
    <property type="protein sequence ID" value="EFO81997.1"/>
    <property type="molecule type" value="Genomic_DNA"/>
</dbReference>
<sequence length="224" mass="24892">MTSHALVRNSNLLAAPLAGPTIALRIRPAYLDDVPAILALHRTAFADTFGGAFGHAQMDRGVQALATTWQRQGDAAMRGMLVAEHEGHLIGTTTMRTCEMGNYDAAIAEAVFQEVLGSWGAMRSMFALSLLDHQIDHHEGFLTDVAVVEGYRRSGVARSLLIRAEEEARARHKRFLGLYVSARNTSAINLYHQLGFVHATTRHSFFAWLFFGQGTWYYMRKSLL</sequence>
<dbReference type="InterPro" id="IPR016181">
    <property type="entry name" value="Acyl_CoA_acyltransferase"/>
</dbReference>
<feature type="domain" description="N-acetyltransferase" evidence="3">
    <location>
        <begin position="24"/>
        <end position="224"/>
    </location>
</feature>
<dbReference type="STRING" id="765420.OSCT_0146"/>
<accession>E1I9Z5</accession>
<proteinExistence type="predicted"/>
<dbReference type="InterPro" id="IPR050832">
    <property type="entry name" value="Bact_Acetyltransf"/>
</dbReference>
<keyword evidence="1" id="KW-0808">Transferase</keyword>
<dbReference type="Gene3D" id="3.40.630.30">
    <property type="match status" value="1"/>
</dbReference>
<gene>
    <name evidence="4" type="ORF">OSCT_0146</name>
</gene>
<evidence type="ECO:0000256" key="2">
    <source>
        <dbReference type="ARBA" id="ARBA00023315"/>
    </source>
</evidence>
<evidence type="ECO:0000259" key="3">
    <source>
        <dbReference type="PROSITE" id="PS51186"/>
    </source>
</evidence>
<keyword evidence="2" id="KW-0012">Acyltransferase</keyword>
<evidence type="ECO:0000313" key="5">
    <source>
        <dbReference type="Proteomes" id="UP000054010"/>
    </source>
</evidence>
<dbReference type="HOGENOM" id="CLU_1282426_0_0_0"/>
<reference evidence="4 5" key="1">
    <citation type="journal article" date="2011" name="J. Bacteriol.">
        <title>Draft genome sequence of the anoxygenic filamentous phototrophic bacterium Oscillochloris trichoides subsp. DG-6.</title>
        <authorList>
            <person name="Kuznetsov B.B."/>
            <person name="Ivanovsky R.N."/>
            <person name="Keppen O.I."/>
            <person name="Sukhacheva M.V."/>
            <person name="Bumazhkin B.K."/>
            <person name="Patutina E.O."/>
            <person name="Beletsky A.V."/>
            <person name="Mardanov A.V."/>
            <person name="Baslerov R.V."/>
            <person name="Panteleeva A.N."/>
            <person name="Kolganova T.V."/>
            <person name="Ravin N.V."/>
            <person name="Skryabin K.G."/>
        </authorList>
    </citation>
    <scope>NUCLEOTIDE SEQUENCE [LARGE SCALE GENOMIC DNA]</scope>
    <source>
        <strain evidence="4 5">DG-6</strain>
    </source>
</reference>
<dbReference type="Pfam" id="PF00583">
    <property type="entry name" value="Acetyltransf_1"/>
    <property type="match status" value="1"/>
</dbReference>
<dbReference type="OrthoDB" id="273614at2"/>
<dbReference type="CDD" id="cd04301">
    <property type="entry name" value="NAT_SF"/>
    <property type="match status" value="1"/>
</dbReference>
<dbReference type="GO" id="GO:0016747">
    <property type="term" value="F:acyltransferase activity, transferring groups other than amino-acyl groups"/>
    <property type="evidence" value="ECO:0007669"/>
    <property type="project" value="InterPro"/>
</dbReference>
<evidence type="ECO:0000256" key="1">
    <source>
        <dbReference type="ARBA" id="ARBA00022679"/>
    </source>
</evidence>
<dbReference type="PROSITE" id="PS51186">
    <property type="entry name" value="GNAT"/>
    <property type="match status" value="1"/>
</dbReference>
<organism evidence="4 5">
    <name type="scientific">Oscillochloris trichoides DG-6</name>
    <dbReference type="NCBI Taxonomy" id="765420"/>
    <lineage>
        <taxon>Bacteria</taxon>
        <taxon>Bacillati</taxon>
        <taxon>Chloroflexota</taxon>
        <taxon>Chloroflexia</taxon>
        <taxon>Chloroflexales</taxon>
        <taxon>Chloroflexineae</taxon>
        <taxon>Oscillochloridaceae</taxon>
        <taxon>Oscillochloris</taxon>
    </lineage>
</organism>
<keyword evidence="5" id="KW-1185">Reference proteome</keyword>
<name>E1I9Z5_9CHLR</name>
<evidence type="ECO:0000313" key="4">
    <source>
        <dbReference type="EMBL" id="EFO81997.1"/>
    </source>
</evidence>
<dbReference type="SUPFAM" id="SSF55729">
    <property type="entry name" value="Acyl-CoA N-acyltransferases (Nat)"/>
    <property type="match status" value="1"/>
</dbReference>
<dbReference type="PANTHER" id="PTHR43877">
    <property type="entry name" value="AMINOALKYLPHOSPHONATE N-ACETYLTRANSFERASE-RELATED-RELATED"/>
    <property type="match status" value="1"/>
</dbReference>
<dbReference type="eggNOG" id="COG0456">
    <property type="taxonomic scope" value="Bacteria"/>
</dbReference>